<accession>A0A8S3ZP50</accession>
<keyword evidence="3" id="KW-1185">Reference proteome</keyword>
<dbReference type="AlphaFoldDB" id="A0A8S3ZP50"/>
<feature type="compositionally biased region" description="Low complexity" evidence="1">
    <location>
        <begin position="139"/>
        <end position="151"/>
    </location>
</feature>
<gene>
    <name evidence="2" type="ORF">CUNI_LOCUS14714</name>
</gene>
<comment type="caution">
    <text evidence="2">The sequence shown here is derived from an EMBL/GenBank/DDBJ whole genome shotgun (WGS) entry which is preliminary data.</text>
</comment>
<dbReference type="EMBL" id="CAJHNH020003371">
    <property type="protein sequence ID" value="CAG5129156.1"/>
    <property type="molecule type" value="Genomic_DNA"/>
</dbReference>
<evidence type="ECO:0000313" key="3">
    <source>
        <dbReference type="Proteomes" id="UP000678393"/>
    </source>
</evidence>
<dbReference type="Proteomes" id="UP000678393">
    <property type="component" value="Unassembled WGS sequence"/>
</dbReference>
<name>A0A8S3ZP50_9EUPU</name>
<evidence type="ECO:0000256" key="1">
    <source>
        <dbReference type="SAM" id="MobiDB-lite"/>
    </source>
</evidence>
<proteinExistence type="predicted"/>
<organism evidence="2 3">
    <name type="scientific">Candidula unifasciata</name>
    <dbReference type="NCBI Taxonomy" id="100452"/>
    <lineage>
        <taxon>Eukaryota</taxon>
        <taxon>Metazoa</taxon>
        <taxon>Spiralia</taxon>
        <taxon>Lophotrochozoa</taxon>
        <taxon>Mollusca</taxon>
        <taxon>Gastropoda</taxon>
        <taxon>Heterobranchia</taxon>
        <taxon>Euthyneura</taxon>
        <taxon>Panpulmonata</taxon>
        <taxon>Eupulmonata</taxon>
        <taxon>Stylommatophora</taxon>
        <taxon>Helicina</taxon>
        <taxon>Helicoidea</taxon>
        <taxon>Geomitridae</taxon>
        <taxon>Candidula</taxon>
    </lineage>
</organism>
<reference evidence="2" key="1">
    <citation type="submission" date="2021-04" db="EMBL/GenBank/DDBJ databases">
        <authorList>
            <consortium name="Molecular Ecology Group"/>
        </authorList>
    </citation>
    <scope>NUCLEOTIDE SEQUENCE</scope>
</reference>
<feature type="compositionally biased region" description="Polar residues" evidence="1">
    <location>
        <begin position="157"/>
        <end position="168"/>
    </location>
</feature>
<dbReference type="OrthoDB" id="10264848at2759"/>
<feature type="compositionally biased region" description="Low complexity" evidence="1">
    <location>
        <begin position="86"/>
        <end position="99"/>
    </location>
</feature>
<protein>
    <submittedName>
        <fullName evidence="2">Uncharacterized protein</fullName>
    </submittedName>
</protein>
<feature type="region of interest" description="Disordered" evidence="1">
    <location>
        <begin position="138"/>
        <end position="168"/>
    </location>
</feature>
<sequence length="349" mass="39401">MPETSLSTLVKEIGEALLLDDNNEDQEAYKKYISCIYKIATNLFVAVEKSGGHVVVDSKTSKQVKLVQQCVERVSSLLEKMENVTSESGSSSLVMQQSSPVGTSASHNREIPPSSSSSAVGKSGVPTLPTVPNTAVAFQQQQQQWHQPQQQMKSVVPTDQSRNPPNHFITSVPSLAIENNPHAYSAHKAHALTPMELARRQNQSLMVAYRARMERLNRSDFNAYNYSLTIQRKMAENIAIAKAQEEELARKMQARNLRLEEKAAKRFAAPAGMSKEEQEQRLIYTKILQYEQDATWLKQWRSKLETNSQDPILISQLVQEYSAVVFRSPFTDYFTSIKCKIYQRLVSRS</sequence>
<evidence type="ECO:0000313" key="2">
    <source>
        <dbReference type="EMBL" id="CAG5129156.1"/>
    </source>
</evidence>
<feature type="region of interest" description="Disordered" evidence="1">
    <location>
        <begin position="85"/>
        <end position="126"/>
    </location>
</feature>